<dbReference type="AlphaFoldDB" id="A0A1R3IN22"/>
<dbReference type="EMBL" id="AWWV01009790">
    <property type="protein sequence ID" value="OMO83972.1"/>
    <property type="molecule type" value="Genomic_DNA"/>
</dbReference>
<proteinExistence type="predicted"/>
<name>A0A1R3IN22_COCAP</name>
<organism evidence="1 2">
    <name type="scientific">Corchorus capsularis</name>
    <name type="common">Jute</name>
    <dbReference type="NCBI Taxonomy" id="210143"/>
    <lineage>
        <taxon>Eukaryota</taxon>
        <taxon>Viridiplantae</taxon>
        <taxon>Streptophyta</taxon>
        <taxon>Embryophyta</taxon>
        <taxon>Tracheophyta</taxon>
        <taxon>Spermatophyta</taxon>
        <taxon>Magnoliopsida</taxon>
        <taxon>eudicotyledons</taxon>
        <taxon>Gunneridae</taxon>
        <taxon>Pentapetalae</taxon>
        <taxon>rosids</taxon>
        <taxon>malvids</taxon>
        <taxon>Malvales</taxon>
        <taxon>Malvaceae</taxon>
        <taxon>Grewioideae</taxon>
        <taxon>Apeibeae</taxon>
        <taxon>Corchorus</taxon>
    </lineage>
</organism>
<accession>A0A1R3IN22</accession>
<evidence type="ECO:0000313" key="2">
    <source>
        <dbReference type="Proteomes" id="UP000188268"/>
    </source>
</evidence>
<dbReference type="Gramene" id="OMO83972">
    <property type="protein sequence ID" value="OMO83972"/>
    <property type="gene ID" value="CCACVL1_11069"/>
</dbReference>
<evidence type="ECO:0000313" key="1">
    <source>
        <dbReference type="EMBL" id="OMO83972.1"/>
    </source>
</evidence>
<protein>
    <submittedName>
        <fullName evidence="1">Uncharacterized protein</fullName>
    </submittedName>
</protein>
<gene>
    <name evidence="1" type="ORF">CCACVL1_11069</name>
</gene>
<feature type="non-terminal residue" evidence="1">
    <location>
        <position position="41"/>
    </location>
</feature>
<sequence>MAKPALPRRSHPSPPCPASFFLGRSGCVLGKAWAKDLVWAS</sequence>
<dbReference type="Proteomes" id="UP000188268">
    <property type="component" value="Unassembled WGS sequence"/>
</dbReference>
<comment type="caution">
    <text evidence="1">The sequence shown here is derived from an EMBL/GenBank/DDBJ whole genome shotgun (WGS) entry which is preliminary data.</text>
</comment>
<keyword evidence="2" id="KW-1185">Reference proteome</keyword>
<reference evidence="1 2" key="1">
    <citation type="submission" date="2013-09" db="EMBL/GenBank/DDBJ databases">
        <title>Corchorus capsularis genome sequencing.</title>
        <authorList>
            <person name="Alam M."/>
            <person name="Haque M.S."/>
            <person name="Islam M.S."/>
            <person name="Emdad E.M."/>
            <person name="Islam M.M."/>
            <person name="Ahmed B."/>
            <person name="Halim A."/>
            <person name="Hossen Q.M.M."/>
            <person name="Hossain M.Z."/>
            <person name="Ahmed R."/>
            <person name="Khan M.M."/>
            <person name="Islam R."/>
            <person name="Rashid M.M."/>
            <person name="Khan S.A."/>
            <person name="Rahman M.S."/>
            <person name="Alam M."/>
        </authorList>
    </citation>
    <scope>NUCLEOTIDE SEQUENCE [LARGE SCALE GENOMIC DNA]</scope>
    <source>
        <strain evidence="2">cv. CVL-1</strain>
        <tissue evidence="1">Whole seedling</tissue>
    </source>
</reference>